<dbReference type="InterPro" id="IPR043502">
    <property type="entry name" value="DNA/RNA_pol_sf"/>
</dbReference>
<evidence type="ECO:0000259" key="1">
    <source>
        <dbReference type="PROSITE" id="PS50878"/>
    </source>
</evidence>
<feature type="non-terminal residue" evidence="2">
    <location>
        <position position="1"/>
    </location>
</feature>
<dbReference type="PROSITE" id="PS50878">
    <property type="entry name" value="RT_POL"/>
    <property type="match status" value="1"/>
</dbReference>
<sequence>NSCKWVTDDVKLSSNRLKDLYILKTNFPQLNQFYMQAKIRHNKLIKNAKRSYYQNRIFSSSNIAGEAWKVISELSTGVPEHKNISLLENKILVENPHLVAEVFNDYFINEPKNIINRITKKQGKVLYPTYNSYSIFLIPFSEDELLNLLTLKLKNKRSAGYDEVPMFIMKKALPVIIQPLTYLINLSFSTGVFPERLKLGKVVPIFKKNDPQFVQNYRPITITSCFSKSFEYAFLHRLLPFVNKQTLFSPSQHGFICGKSTNTAILSLLETIIDCVESGEGPVGIFCDISRAFDCVQHNILINKLLAYGIRGVALDWVQSFLSNRPQYVCVNHIDDIKKDNIDSNILINNVGVPQGSVLGPILFLFYSNDIDSASPVASVVRYADDTAFLFSSPCSENLNIMCQSSLNELLAWFETHCLFLNSSKTKAIRFHNRQNNCPKIDVILKDSIISSNSRNIKFL</sequence>
<proteinExistence type="predicted"/>
<dbReference type="GO" id="GO:0003964">
    <property type="term" value="F:RNA-directed DNA polymerase activity"/>
    <property type="evidence" value="ECO:0007669"/>
    <property type="project" value="UniProtKB-KW"/>
</dbReference>
<evidence type="ECO:0000313" key="2">
    <source>
        <dbReference type="EMBL" id="JAB65910.1"/>
    </source>
</evidence>
<dbReference type="Pfam" id="PF00078">
    <property type="entry name" value="RVT_1"/>
    <property type="match status" value="1"/>
</dbReference>
<organism evidence="2">
    <name type="scientific">Anoplophora glabripennis</name>
    <name type="common">Asian longhorn beetle</name>
    <name type="synonym">Anoplophora nobilis</name>
    <dbReference type="NCBI Taxonomy" id="217634"/>
    <lineage>
        <taxon>Eukaryota</taxon>
        <taxon>Metazoa</taxon>
        <taxon>Ecdysozoa</taxon>
        <taxon>Arthropoda</taxon>
        <taxon>Hexapoda</taxon>
        <taxon>Insecta</taxon>
        <taxon>Pterygota</taxon>
        <taxon>Neoptera</taxon>
        <taxon>Endopterygota</taxon>
        <taxon>Coleoptera</taxon>
        <taxon>Polyphaga</taxon>
        <taxon>Cucujiformia</taxon>
        <taxon>Chrysomeloidea</taxon>
        <taxon>Cerambycidae</taxon>
        <taxon>Lamiinae</taxon>
        <taxon>Lamiini</taxon>
        <taxon>Anoplophora</taxon>
    </lineage>
</organism>
<dbReference type="SUPFAM" id="SSF56672">
    <property type="entry name" value="DNA/RNA polymerases"/>
    <property type="match status" value="1"/>
</dbReference>
<dbReference type="EMBL" id="GALX01002556">
    <property type="protein sequence ID" value="JAB65910.1"/>
    <property type="molecule type" value="Transcribed_RNA"/>
</dbReference>
<dbReference type="AlphaFoldDB" id="V5G737"/>
<reference evidence="2" key="1">
    <citation type="submission" date="2013-07" db="EMBL/GenBank/DDBJ databases">
        <title>Midgut Transcriptome Profiling of Anoplphora glabripennis, a Lignocellulose Degrading, Wood-Boring Cerambycid.</title>
        <authorList>
            <person name="Scully E.D."/>
            <person name="Hoover K."/>
            <person name="Carlson J.E."/>
            <person name="Tien M."/>
            <person name="Geib S.M."/>
        </authorList>
    </citation>
    <scope>NUCLEOTIDE SEQUENCE</scope>
</reference>
<dbReference type="CDD" id="cd01650">
    <property type="entry name" value="RT_nLTR_like"/>
    <property type="match status" value="1"/>
</dbReference>
<keyword evidence="2" id="KW-0548">Nucleotidyltransferase</keyword>
<protein>
    <submittedName>
        <fullName evidence="2">RNA-directed DNA polymerase</fullName>
    </submittedName>
</protein>
<name>V5G737_ANOGL</name>
<keyword evidence="2" id="KW-0808">Transferase</keyword>
<dbReference type="PANTHER" id="PTHR33332">
    <property type="entry name" value="REVERSE TRANSCRIPTASE DOMAIN-CONTAINING PROTEIN"/>
    <property type="match status" value="1"/>
</dbReference>
<gene>
    <name evidence="2" type="primary">RTJK</name>
</gene>
<dbReference type="InterPro" id="IPR000477">
    <property type="entry name" value="RT_dom"/>
</dbReference>
<keyword evidence="2" id="KW-0695">RNA-directed DNA polymerase</keyword>
<feature type="domain" description="Reverse transcriptase" evidence="1">
    <location>
        <begin position="186"/>
        <end position="445"/>
    </location>
</feature>
<accession>V5G737</accession>
<feature type="non-terminal residue" evidence="2">
    <location>
        <position position="460"/>
    </location>
</feature>